<protein>
    <submittedName>
        <fullName evidence="2">Putative trancriptional regulator, ArsR family</fullName>
    </submittedName>
</protein>
<dbReference type="Proteomes" id="UP000663292">
    <property type="component" value="Chromosome"/>
</dbReference>
<name>A0A897NUA4_9EURY</name>
<sequence>MDGGNLPVVEPGETMNDVGFSFRDPPDDLDLSEATLTFNAIALDETGLDYDPSS</sequence>
<evidence type="ECO:0000313" key="3">
    <source>
        <dbReference type="Proteomes" id="UP000663292"/>
    </source>
</evidence>
<evidence type="ECO:0000313" key="2">
    <source>
        <dbReference type="EMBL" id="QSG16014.1"/>
    </source>
</evidence>
<reference evidence="2 3" key="1">
    <citation type="submission" date="2020-11" db="EMBL/GenBank/DDBJ databases">
        <title>Carbohydrate-dependent, anaerobic sulfur respiration: A novel catabolism in halophilic archaea.</title>
        <authorList>
            <person name="Sorokin D.Y."/>
            <person name="Messina E."/>
            <person name="Smedile F."/>
            <person name="La Cono V."/>
            <person name="Hallsworth J.E."/>
            <person name="Yakimov M.M."/>
        </authorList>
    </citation>
    <scope>NUCLEOTIDE SEQUENCE [LARGE SCALE GENOMIC DNA]</scope>
    <source>
        <strain evidence="2 3">HSR-Est</strain>
    </source>
</reference>
<accession>A0A897NUA4</accession>
<evidence type="ECO:0000256" key="1">
    <source>
        <dbReference type="SAM" id="MobiDB-lite"/>
    </source>
</evidence>
<feature type="region of interest" description="Disordered" evidence="1">
    <location>
        <begin position="1"/>
        <end position="25"/>
    </location>
</feature>
<proteinExistence type="predicted"/>
<gene>
    <name evidence="2" type="ORF">HSEST_2504</name>
</gene>
<dbReference type="AlphaFoldDB" id="A0A897NUA4"/>
<dbReference type="EMBL" id="CP064791">
    <property type="protein sequence ID" value="QSG16014.1"/>
    <property type="molecule type" value="Genomic_DNA"/>
</dbReference>
<keyword evidence="3" id="KW-1185">Reference proteome</keyword>
<organism evidence="2 3">
    <name type="scientific">Halapricum desulfuricans</name>
    <dbReference type="NCBI Taxonomy" id="2841257"/>
    <lineage>
        <taxon>Archaea</taxon>
        <taxon>Methanobacteriati</taxon>
        <taxon>Methanobacteriota</taxon>
        <taxon>Stenosarchaea group</taxon>
        <taxon>Halobacteria</taxon>
        <taxon>Halobacteriales</taxon>
        <taxon>Haloarculaceae</taxon>
        <taxon>Halapricum</taxon>
    </lineage>
</organism>